<proteinExistence type="predicted"/>
<keyword evidence="2" id="KW-1185">Reference proteome</keyword>
<accession>A0A565AWM2</accession>
<sequence>MDSFELDQEALLQQQPVFKLMILSDSRLALLFMTEYGALVVVWDNESFFAIEEKNKHKFGDENGFLKPMLVTFEAMMLKDSDGATGEEAGIEHEFKTLLFNLLRSSKFQVANKGNILRTLSLIVTISTKLKGVCVIFQF</sequence>
<protein>
    <submittedName>
        <fullName evidence="1">Uncharacterized protein</fullName>
    </submittedName>
</protein>
<name>A0A565AWM2_9BRAS</name>
<gene>
    <name evidence="1" type="ORF">ANE_LOCUS3749</name>
</gene>
<organism evidence="1 2">
    <name type="scientific">Arabis nemorensis</name>
    <dbReference type="NCBI Taxonomy" id="586526"/>
    <lineage>
        <taxon>Eukaryota</taxon>
        <taxon>Viridiplantae</taxon>
        <taxon>Streptophyta</taxon>
        <taxon>Embryophyta</taxon>
        <taxon>Tracheophyta</taxon>
        <taxon>Spermatophyta</taxon>
        <taxon>Magnoliopsida</taxon>
        <taxon>eudicotyledons</taxon>
        <taxon>Gunneridae</taxon>
        <taxon>Pentapetalae</taxon>
        <taxon>rosids</taxon>
        <taxon>malvids</taxon>
        <taxon>Brassicales</taxon>
        <taxon>Brassicaceae</taxon>
        <taxon>Arabideae</taxon>
        <taxon>Arabis</taxon>
    </lineage>
</organism>
<dbReference type="EMBL" id="CABITT030000001">
    <property type="protein sequence ID" value="VVA93304.1"/>
    <property type="molecule type" value="Genomic_DNA"/>
</dbReference>
<dbReference type="AlphaFoldDB" id="A0A565AWM2"/>
<evidence type="ECO:0000313" key="1">
    <source>
        <dbReference type="EMBL" id="VVA93304.1"/>
    </source>
</evidence>
<dbReference type="Proteomes" id="UP000489600">
    <property type="component" value="Unassembled WGS sequence"/>
</dbReference>
<comment type="caution">
    <text evidence="1">The sequence shown here is derived from an EMBL/GenBank/DDBJ whole genome shotgun (WGS) entry which is preliminary data.</text>
</comment>
<reference evidence="1" key="1">
    <citation type="submission" date="2019-07" db="EMBL/GenBank/DDBJ databases">
        <authorList>
            <person name="Dittberner H."/>
        </authorList>
    </citation>
    <scope>NUCLEOTIDE SEQUENCE [LARGE SCALE GENOMIC DNA]</scope>
</reference>
<evidence type="ECO:0000313" key="2">
    <source>
        <dbReference type="Proteomes" id="UP000489600"/>
    </source>
</evidence>